<dbReference type="GO" id="GO:0000139">
    <property type="term" value="C:Golgi membrane"/>
    <property type="evidence" value="ECO:0007669"/>
    <property type="project" value="UniProtKB-SubCell"/>
</dbReference>
<feature type="region of interest" description="Disordered" evidence="10">
    <location>
        <begin position="25"/>
        <end position="50"/>
    </location>
</feature>
<proteinExistence type="inferred from homology"/>
<dbReference type="GO" id="GO:0006891">
    <property type="term" value="P:intra-Golgi vesicle-mediated transport"/>
    <property type="evidence" value="ECO:0007669"/>
    <property type="project" value="TreeGrafter"/>
</dbReference>
<evidence type="ECO:0000256" key="8">
    <source>
        <dbReference type="ARBA" id="ARBA00031347"/>
    </source>
</evidence>
<dbReference type="PANTHER" id="PTHR21311:SF0">
    <property type="entry name" value="CONSERVED OLIGOMERIC GOLGI COMPLEX SUBUNIT 8"/>
    <property type="match status" value="1"/>
</dbReference>
<keyword evidence="4" id="KW-0813">Transport</keyword>
<dbReference type="EMBL" id="VWRR01000003">
    <property type="protein sequence ID" value="KAF6004426.1"/>
    <property type="molecule type" value="Genomic_DNA"/>
</dbReference>
<keyword evidence="6" id="KW-0333">Golgi apparatus</keyword>
<evidence type="ECO:0000313" key="12">
    <source>
        <dbReference type="Proteomes" id="UP000530660"/>
    </source>
</evidence>
<accession>A0A7J7IMT9</accession>
<keyword evidence="12" id="KW-1185">Reference proteome</keyword>
<evidence type="ECO:0000256" key="3">
    <source>
        <dbReference type="ARBA" id="ARBA00020983"/>
    </source>
</evidence>
<dbReference type="PANTHER" id="PTHR21311">
    <property type="entry name" value="CONSERVED OLIGOMERIC GOLGI COMPLEX COMPONENT 8"/>
    <property type="match status" value="1"/>
</dbReference>
<dbReference type="AlphaFoldDB" id="A0A7J7IMT9"/>
<evidence type="ECO:0000256" key="2">
    <source>
        <dbReference type="ARBA" id="ARBA00006419"/>
    </source>
</evidence>
<evidence type="ECO:0000256" key="1">
    <source>
        <dbReference type="ARBA" id="ARBA00004395"/>
    </source>
</evidence>
<dbReference type="GO" id="GO:0015031">
    <property type="term" value="P:protein transport"/>
    <property type="evidence" value="ECO:0007669"/>
    <property type="project" value="UniProtKB-KW"/>
</dbReference>
<dbReference type="Proteomes" id="UP000530660">
    <property type="component" value="Unassembled WGS sequence"/>
</dbReference>
<evidence type="ECO:0000313" key="11">
    <source>
        <dbReference type="EMBL" id="KAF6004426.1"/>
    </source>
</evidence>
<keyword evidence="5" id="KW-0653">Protein transport</keyword>
<gene>
    <name evidence="11" type="primary">COG8</name>
    <name evidence="11" type="ORF">F1559_002054</name>
</gene>
<comment type="similarity">
    <text evidence="2">Belongs to the COG8 family.</text>
</comment>
<evidence type="ECO:0000256" key="4">
    <source>
        <dbReference type="ARBA" id="ARBA00022448"/>
    </source>
</evidence>
<sequence>MSLFFSEDADIFSLLDSSRRSVHLAQLPGKESPEGPSSIEDTSTVDDDEQGRFLEDSCKGYNLEQLREELKHLDEEHDFWQSKVEDSVLVNFGRLLEQRETLASLQETLERQQQALCQLRARLHEDALARARQLPSLEHELKVWQDRLQLTGDVSVYRALISSEDQFEMAIRARNYEEAIRLQTVLLEELRNVPTVSLEMAGNLRTRFASLQSVLLHRILEDLEEAASLTQCIEIGGYLQAMDLFEDATLRRCFLSCRGRGLFRLLSDVKRRCIIDTSAALDCPETEVALKLTRLTDALRSGILRIATEYRTVFPEDTTISIPSSPADCNAESFDEPWHTWNLRWLNAYLRIVDHATQRITDTSTLQTLYTHTMGFAKALGRLELDFRPLLIPPYERAMLRIWQRNLHLALWRYAESLQSLNWEVLASKPPATPVDLGSPSDLSPTETEIETTSFASTATDLLEHGPLFVPVTQLGDELESAIHHLTKLIPTGTRAACASVLLRTLSDAVALVTELTFNDSNPNKQHGFVVLTQLLKTRLLPRVANDFRQAIDLPEEELARFTTAFQQLNERLDLSRSHAIDLFKADS</sequence>
<organism evidence="11 12">
    <name type="scientific">Cyanidiococcus yangmingshanensis</name>
    <dbReference type="NCBI Taxonomy" id="2690220"/>
    <lineage>
        <taxon>Eukaryota</taxon>
        <taxon>Rhodophyta</taxon>
        <taxon>Bangiophyceae</taxon>
        <taxon>Cyanidiales</taxon>
        <taxon>Cyanidiaceae</taxon>
        <taxon>Cyanidiococcus</taxon>
    </lineage>
</organism>
<comment type="caution">
    <text evidence="11">The sequence shown here is derived from an EMBL/GenBank/DDBJ whole genome shotgun (WGS) entry which is preliminary data.</text>
</comment>
<comment type="subcellular location">
    <subcellularLocation>
        <location evidence="1">Golgi apparatus membrane</location>
        <topology evidence="1">Peripheral membrane protein</topology>
    </subcellularLocation>
</comment>
<evidence type="ECO:0000256" key="7">
    <source>
        <dbReference type="ARBA" id="ARBA00023136"/>
    </source>
</evidence>
<dbReference type="InterPro" id="IPR007255">
    <property type="entry name" value="COG8"/>
</dbReference>
<evidence type="ECO:0000256" key="6">
    <source>
        <dbReference type="ARBA" id="ARBA00023034"/>
    </source>
</evidence>
<reference evidence="11 12" key="1">
    <citation type="journal article" date="2020" name="J. Phycol.">
        <title>Comparative genome analysis reveals Cyanidiococcus gen. nov., a new extremophilic red algal genus sister to Cyanidioschyzon (Cyanidioschyzonaceae, Rhodophyta).</title>
        <authorList>
            <person name="Liu S.-L."/>
            <person name="Chiang Y.-R."/>
            <person name="Yoon H.S."/>
            <person name="Fu H.-Y."/>
        </authorList>
    </citation>
    <scope>NUCLEOTIDE SEQUENCE [LARGE SCALE GENOMIC DNA]</scope>
    <source>
        <strain evidence="11 12">THAL066</strain>
    </source>
</reference>
<keyword evidence="9" id="KW-0175">Coiled coil</keyword>
<feature type="coiled-coil region" evidence="9">
    <location>
        <begin position="63"/>
        <end position="115"/>
    </location>
</feature>
<protein>
    <recommendedName>
        <fullName evidence="3">Conserved oligomeric Golgi complex subunit 8</fullName>
    </recommendedName>
    <alternativeName>
        <fullName evidence="8">Component of oligomeric Golgi complex 8</fullName>
    </alternativeName>
</protein>
<evidence type="ECO:0000256" key="5">
    <source>
        <dbReference type="ARBA" id="ARBA00022927"/>
    </source>
</evidence>
<dbReference type="SUPFAM" id="SSF74788">
    <property type="entry name" value="Cullin repeat-like"/>
    <property type="match status" value="1"/>
</dbReference>
<dbReference type="GO" id="GO:0017119">
    <property type="term" value="C:Golgi transport complex"/>
    <property type="evidence" value="ECO:0007669"/>
    <property type="project" value="InterPro"/>
</dbReference>
<name>A0A7J7IMT9_9RHOD</name>
<dbReference type="Pfam" id="PF04124">
    <property type="entry name" value="Dor1"/>
    <property type="match status" value="1"/>
</dbReference>
<evidence type="ECO:0000256" key="9">
    <source>
        <dbReference type="SAM" id="Coils"/>
    </source>
</evidence>
<keyword evidence="7" id="KW-0472">Membrane</keyword>
<dbReference type="InterPro" id="IPR016159">
    <property type="entry name" value="Cullin_repeat-like_dom_sf"/>
</dbReference>
<evidence type="ECO:0000256" key="10">
    <source>
        <dbReference type="SAM" id="MobiDB-lite"/>
    </source>
</evidence>
<dbReference type="OrthoDB" id="1661054at2759"/>